<evidence type="ECO:0000313" key="3">
    <source>
        <dbReference type="Proteomes" id="UP000179266"/>
    </source>
</evidence>
<feature type="transmembrane region" description="Helical" evidence="1">
    <location>
        <begin position="390"/>
        <end position="412"/>
    </location>
</feature>
<sequence>MLDDGEYLSSVDLTTANGFIPGEFYWFDGTLDDGTNSFELTWAFEVCGMDELTVNGMDIHPSTVYRGEENVPMYLFDLSCDNLQNGRVTVTGIRIHFTGDARTDIATEGVNLYRDIDENGIFNADIDILAARGSLGMGTVVTLTLEDLFVDSTHHEILFLVTDITTTANIGNRVSFVLFSKNDVKVLQPDRCAHFISHDTGATIIENGGTPTPEPTFTLTMTPTETVATTTTATPSPTVSVTPADTMEPDNEGPLAIECNALITSGYIIEGQNFQPIESLVSDTDRGGNNVIGAEYFVNTILDNGDGNPMIPVDHAFDSPVERVAGVLVTGDWVAEESPYTVYIHGKDDLQNWGPFCSCIINVIEPGDPTLTPTTTPYYVIPGNGTAGRLLIHVLLFLCMCIGIRSTLYSYLLR</sequence>
<protein>
    <submittedName>
        <fullName evidence="2">Uncharacterized protein</fullName>
    </submittedName>
</protein>
<organism evidence="2 3">
    <name type="scientific">Candidatus Schekmanbacteria bacterium RBG_13_48_7</name>
    <dbReference type="NCBI Taxonomy" id="1817878"/>
    <lineage>
        <taxon>Bacteria</taxon>
        <taxon>Candidatus Schekmaniibacteriota</taxon>
    </lineage>
</organism>
<name>A0A1F7S1J2_9BACT</name>
<comment type="caution">
    <text evidence="2">The sequence shown here is derived from an EMBL/GenBank/DDBJ whole genome shotgun (WGS) entry which is preliminary data.</text>
</comment>
<keyword evidence="1" id="KW-0812">Transmembrane</keyword>
<accession>A0A1F7S1J2</accession>
<evidence type="ECO:0000313" key="2">
    <source>
        <dbReference type="EMBL" id="OGL47158.1"/>
    </source>
</evidence>
<gene>
    <name evidence="2" type="ORF">A2161_14185</name>
</gene>
<reference evidence="2 3" key="1">
    <citation type="journal article" date="2016" name="Nat. Commun.">
        <title>Thousands of microbial genomes shed light on interconnected biogeochemical processes in an aquifer system.</title>
        <authorList>
            <person name="Anantharaman K."/>
            <person name="Brown C.T."/>
            <person name="Hug L.A."/>
            <person name="Sharon I."/>
            <person name="Castelle C.J."/>
            <person name="Probst A.J."/>
            <person name="Thomas B.C."/>
            <person name="Singh A."/>
            <person name="Wilkins M.J."/>
            <person name="Karaoz U."/>
            <person name="Brodie E.L."/>
            <person name="Williams K.H."/>
            <person name="Hubbard S.S."/>
            <person name="Banfield J.F."/>
        </authorList>
    </citation>
    <scope>NUCLEOTIDE SEQUENCE [LARGE SCALE GENOMIC DNA]</scope>
</reference>
<evidence type="ECO:0000256" key="1">
    <source>
        <dbReference type="SAM" id="Phobius"/>
    </source>
</evidence>
<dbReference type="EMBL" id="MGDD01000095">
    <property type="protein sequence ID" value="OGL47158.1"/>
    <property type="molecule type" value="Genomic_DNA"/>
</dbReference>
<dbReference type="AlphaFoldDB" id="A0A1F7S1J2"/>
<keyword evidence="1" id="KW-0472">Membrane</keyword>
<proteinExistence type="predicted"/>
<keyword evidence="1" id="KW-1133">Transmembrane helix</keyword>
<dbReference type="Proteomes" id="UP000179266">
    <property type="component" value="Unassembled WGS sequence"/>
</dbReference>